<keyword evidence="2 7" id="KW-0645">Protease</keyword>
<evidence type="ECO:0000256" key="2">
    <source>
        <dbReference type="ARBA" id="ARBA00022670"/>
    </source>
</evidence>
<gene>
    <name evidence="8" type="ORF">AG1IA_10422</name>
</gene>
<dbReference type="STRING" id="983506.L8WFI6"/>
<dbReference type="InterPro" id="IPR050371">
    <property type="entry name" value="Fungal_virulence_M36"/>
</dbReference>
<accession>L8WFI6</accession>
<dbReference type="GO" id="GO:0005615">
    <property type="term" value="C:extracellular space"/>
    <property type="evidence" value="ECO:0007669"/>
    <property type="project" value="InterPro"/>
</dbReference>
<dbReference type="SUPFAM" id="SSF55486">
    <property type="entry name" value="Metalloproteases ('zincins'), catalytic domain"/>
    <property type="match status" value="1"/>
</dbReference>
<evidence type="ECO:0000256" key="7">
    <source>
        <dbReference type="RuleBase" id="RU364017"/>
    </source>
</evidence>
<keyword evidence="7" id="KW-0865">Zymogen</keyword>
<evidence type="ECO:0000256" key="5">
    <source>
        <dbReference type="ARBA" id="ARBA00022833"/>
    </source>
</evidence>
<keyword evidence="5 7" id="KW-0862">Zinc</keyword>
<dbReference type="Pfam" id="PF02128">
    <property type="entry name" value="Peptidase_M36"/>
    <property type="match status" value="1"/>
</dbReference>
<evidence type="ECO:0000313" key="8">
    <source>
        <dbReference type="EMBL" id="ELU35548.1"/>
    </source>
</evidence>
<comment type="cofactor">
    <cofactor evidence="1 7">
        <name>Zn(2+)</name>
        <dbReference type="ChEBI" id="CHEBI:29105"/>
    </cofactor>
</comment>
<keyword evidence="6 7" id="KW-0482">Metalloprotease</keyword>
<evidence type="ECO:0000313" key="9">
    <source>
        <dbReference type="Proteomes" id="UP000011668"/>
    </source>
</evidence>
<keyword evidence="3 7" id="KW-0479">Metal-binding</keyword>
<dbReference type="GO" id="GO:0006508">
    <property type="term" value="P:proteolysis"/>
    <property type="evidence" value="ECO:0007669"/>
    <property type="project" value="UniProtKB-KW"/>
</dbReference>
<comment type="similarity">
    <text evidence="7">Belongs to the peptidase M36 family.</text>
</comment>
<dbReference type="Gene3D" id="3.10.170.10">
    <property type="match status" value="1"/>
</dbReference>
<organism evidence="8 9">
    <name type="scientific">Thanatephorus cucumeris (strain AG1-IA)</name>
    <name type="common">Rice sheath blight fungus</name>
    <name type="synonym">Rhizoctonia solani</name>
    <dbReference type="NCBI Taxonomy" id="983506"/>
    <lineage>
        <taxon>Eukaryota</taxon>
        <taxon>Fungi</taxon>
        <taxon>Dikarya</taxon>
        <taxon>Basidiomycota</taxon>
        <taxon>Agaricomycotina</taxon>
        <taxon>Agaricomycetes</taxon>
        <taxon>Cantharellales</taxon>
        <taxon>Ceratobasidiaceae</taxon>
        <taxon>Rhizoctonia</taxon>
        <taxon>Rhizoctonia solani AG-1</taxon>
    </lineage>
</organism>
<sequence>MAQYRDLSITQLFYLANMYHDLLYLYGFDEVSGNFQQYNFDKGGAEGDAVIVDAQDSGGFNNRSVPHVPLEYCEAIPRWWTRCRNPYSRAFSRTVNPADRRSP</sequence>
<dbReference type="OrthoDB" id="3227768at2759"/>
<evidence type="ECO:0000256" key="4">
    <source>
        <dbReference type="ARBA" id="ARBA00022801"/>
    </source>
</evidence>
<dbReference type="GO" id="GO:0008270">
    <property type="term" value="F:zinc ion binding"/>
    <property type="evidence" value="ECO:0007669"/>
    <property type="project" value="InterPro"/>
</dbReference>
<comment type="subcellular location">
    <subcellularLocation>
        <location evidence="7">Secreted</location>
    </subcellularLocation>
</comment>
<dbReference type="HOGENOM" id="CLU_2265539_0_0_1"/>
<evidence type="ECO:0000256" key="3">
    <source>
        <dbReference type="ARBA" id="ARBA00022723"/>
    </source>
</evidence>
<protein>
    <recommendedName>
        <fullName evidence="7">Extracellular metalloproteinase</fullName>
        <ecNumber evidence="7">3.4.24.-</ecNumber>
    </recommendedName>
    <alternativeName>
        <fullName evidence="7">Fungalysin</fullName>
    </alternativeName>
</protein>
<evidence type="ECO:0000256" key="6">
    <source>
        <dbReference type="ARBA" id="ARBA00023049"/>
    </source>
</evidence>
<dbReference type="EMBL" id="AFRT01006168">
    <property type="protein sequence ID" value="ELU35548.1"/>
    <property type="molecule type" value="Genomic_DNA"/>
</dbReference>
<dbReference type="Proteomes" id="UP000011668">
    <property type="component" value="Unassembled WGS sequence"/>
</dbReference>
<name>L8WFI6_THACA</name>
<dbReference type="EC" id="3.4.24.-" evidence="7"/>
<dbReference type="GO" id="GO:0004222">
    <property type="term" value="F:metalloendopeptidase activity"/>
    <property type="evidence" value="ECO:0007669"/>
    <property type="project" value="InterPro"/>
</dbReference>
<reference evidence="8 9" key="1">
    <citation type="journal article" date="2013" name="Nat. Commun.">
        <title>The evolution and pathogenic mechanisms of the rice sheath blight pathogen.</title>
        <authorList>
            <person name="Zheng A."/>
            <person name="Lin R."/>
            <person name="Xu L."/>
            <person name="Qin P."/>
            <person name="Tang C."/>
            <person name="Ai P."/>
            <person name="Zhang D."/>
            <person name="Liu Y."/>
            <person name="Sun Z."/>
            <person name="Feng H."/>
            <person name="Wang Y."/>
            <person name="Chen Y."/>
            <person name="Liang X."/>
            <person name="Fu R."/>
            <person name="Li Q."/>
            <person name="Zhang J."/>
            <person name="Yu X."/>
            <person name="Xie Z."/>
            <person name="Ding L."/>
            <person name="Guan P."/>
            <person name="Tang J."/>
            <person name="Liang Y."/>
            <person name="Wang S."/>
            <person name="Deng Q."/>
            <person name="Li S."/>
            <person name="Zhu J."/>
            <person name="Wang L."/>
            <person name="Liu H."/>
            <person name="Li P."/>
        </authorList>
    </citation>
    <scope>NUCLEOTIDE SEQUENCE [LARGE SCALE GENOMIC DNA]</scope>
    <source>
        <strain evidence="9">AG-1 IA</strain>
    </source>
</reference>
<dbReference type="InterPro" id="IPR001842">
    <property type="entry name" value="Peptidase_M36"/>
</dbReference>
<comment type="caution">
    <text evidence="8">The sequence shown here is derived from an EMBL/GenBank/DDBJ whole genome shotgun (WGS) entry which is preliminary data.</text>
</comment>
<dbReference type="PANTHER" id="PTHR33478:SF1">
    <property type="entry name" value="EXTRACELLULAR METALLOPROTEINASE MEP"/>
    <property type="match status" value="1"/>
</dbReference>
<dbReference type="AlphaFoldDB" id="L8WFI6"/>
<evidence type="ECO:0000256" key="1">
    <source>
        <dbReference type="ARBA" id="ARBA00001947"/>
    </source>
</evidence>
<dbReference type="MEROPS" id="M36.001"/>
<dbReference type="PANTHER" id="PTHR33478">
    <property type="entry name" value="EXTRACELLULAR METALLOPROTEINASE MEP"/>
    <property type="match status" value="1"/>
</dbReference>
<keyword evidence="9" id="KW-1185">Reference proteome</keyword>
<keyword evidence="4 7" id="KW-0378">Hydrolase</keyword>
<proteinExistence type="inferred from homology"/>
<keyword evidence="7" id="KW-0964">Secreted</keyword>